<dbReference type="GeneID" id="119634352"/>
<keyword evidence="2" id="KW-1133">Transmembrane helix</keyword>
<feature type="compositionally biased region" description="Low complexity" evidence="1">
    <location>
        <begin position="552"/>
        <end position="562"/>
    </location>
</feature>
<evidence type="ECO:0000313" key="4">
    <source>
        <dbReference type="RefSeq" id="XP_037884368.1"/>
    </source>
</evidence>
<feature type="compositionally biased region" description="Polar residues" evidence="1">
    <location>
        <begin position="637"/>
        <end position="647"/>
    </location>
</feature>
<evidence type="ECO:0000256" key="2">
    <source>
        <dbReference type="SAM" id="Phobius"/>
    </source>
</evidence>
<evidence type="ECO:0000256" key="1">
    <source>
        <dbReference type="SAM" id="MobiDB-lite"/>
    </source>
</evidence>
<feature type="compositionally biased region" description="Basic residues" evidence="1">
    <location>
        <begin position="618"/>
        <end position="627"/>
    </location>
</feature>
<dbReference type="KEGG" id="gfs:119634352"/>
<feature type="transmembrane region" description="Helical" evidence="2">
    <location>
        <begin position="15"/>
        <end position="36"/>
    </location>
</feature>
<dbReference type="RefSeq" id="XP_037884368.1">
    <property type="nucleotide sequence ID" value="XM_038028440.1"/>
</dbReference>
<keyword evidence="3" id="KW-1185">Reference proteome</keyword>
<gene>
    <name evidence="4" type="primary">LOC119634352</name>
</gene>
<feature type="transmembrane region" description="Helical" evidence="2">
    <location>
        <begin position="444"/>
        <end position="467"/>
    </location>
</feature>
<keyword evidence="2" id="KW-0812">Transmembrane</keyword>
<feature type="region of interest" description="Disordered" evidence="1">
    <location>
        <begin position="614"/>
        <end position="657"/>
    </location>
</feature>
<organism evidence="3 4">
    <name type="scientific">Glossina fuscipes</name>
    <dbReference type="NCBI Taxonomy" id="7396"/>
    <lineage>
        <taxon>Eukaryota</taxon>
        <taxon>Metazoa</taxon>
        <taxon>Ecdysozoa</taxon>
        <taxon>Arthropoda</taxon>
        <taxon>Hexapoda</taxon>
        <taxon>Insecta</taxon>
        <taxon>Pterygota</taxon>
        <taxon>Neoptera</taxon>
        <taxon>Endopterygota</taxon>
        <taxon>Diptera</taxon>
        <taxon>Brachycera</taxon>
        <taxon>Muscomorpha</taxon>
        <taxon>Hippoboscoidea</taxon>
        <taxon>Glossinidae</taxon>
        <taxon>Glossina</taxon>
    </lineage>
</organism>
<feature type="region of interest" description="Disordered" evidence="1">
    <location>
        <begin position="870"/>
        <end position="899"/>
    </location>
</feature>
<dbReference type="AlphaFoldDB" id="A0A8U0WGZ4"/>
<feature type="region of interest" description="Disordered" evidence="1">
    <location>
        <begin position="930"/>
        <end position="961"/>
    </location>
</feature>
<keyword evidence="2" id="KW-0472">Membrane</keyword>
<dbReference type="Proteomes" id="UP000092443">
    <property type="component" value="Unplaced"/>
</dbReference>
<reference evidence="4" key="1">
    <citation type="submission" date="2025-08" db="UniProtKB">
        <authorList>
            <consortium name="RefSeq"/>
        </authorList>
    </citation>
    <scope>IDENTIFICATION</scope>
    <source>
        <tissue evidence="4">Whole body pupa</tissue>
    </source>
</reference>
<evidence type="ECO:0000313" key="3">
    <source>
        <dbReference type="Proteomes" id="UP000092443"/>
    </source>
</evidence>
<name>A0A8U0WGZ4_9MUSC</name>
<feature type="compositionally biased region" description="Polar residues" evidence="1">
    <location>
        <begin position="476"/>
        <end position="529"/>
    </location>
</feature>
<proteinExistence type="predicted"/>
<feature type="region of interest" description="Disordered" evidence="1">
    <location>
        <begin position="475"/>
        <end position="566"/>
    </location>
</feature>
<sequence length="995" mass="111646">MPAFTMILSELVKNVFYFGLLLNVSYVCCSIGLPLIQISHDDDLTNDYPEMREQVYLEDFFWTGSGDGPPDYLKKVHTGISKGKDVVVKTETVVATVYVDGNNEVDIPICLDCFGDGTVGIDGTWHVAGMPPLNFSATDRRYWLLTVMSGFYTQKDNPILAEKLAKIYRLAFTRQQTKHLGINGVQQISGISVTVNDRNRRHYSSEQSTAEPDNYDVEILDMVTSSLSTENEHSDISRVGNKNSEWFTSSEEIVTDNSLLSSGKDYQIVISSTEEPIEEESYVKIQSWELIQQHLQSGKQRQFSGTLSQHATPLIQAQNSILLRDDQVRVIIHNITQITEAEIQKANMEGDLYESDVNDKIDERPVANQTELIYSVFVNGRPVLAVAAANDMKLVSEAEVSTVMGKEIFMKAEPYLREPQATPLAPATHSGSTGLIDSIQNNPLLVIISSIAILLLLLLLVALLLIARSHVRHKSSQQQVTRASSRNELLSEPQSGRATSSAVGLESGRTTIQSRDVGTQNFSYENDNGPSPREARIHFPAPPTRRIRRDSITSSDNTSDSSVYCPINPPTADVQRMLDEKAASLFDGHRSRRRHKYDKAEGTEEAIYTTVLSEKKREKGRHKPKRRYLSENRVGSLETSPVQSQKDYSGDEAISDTRRKYENLERTTEAFNPLNNYHRNKLLHQKTIFSDKDFLADRTIAAEAVNKHIMHPEKSSDSGSIGSFLSMQSIKAFPKNSLPEPLHRVLEPVFVTHYDNIENRVQSQHKKKIAEDKTTNSTKVTIDSFPTPKAPQKYTLMTSQSDNPDPGILGPIVWERYKKRQSADDVLDNDDIIYGHLPPEEIHSPNRDPAAIRNHYEGLLEGAIQMYSSQDDLPMPLPNKDFTNNRKQTKRELRGSSAEMVNAISKSSNDYNRPATAKIENYCTHPPSPNVGGAWRGSSAQRSRSPLVRPLSAGPFHRPDDFHTQAVSRQIDDISTAPLIEAIQNELRKFQQESH</sequence>
<accession>A0A8U0WGZ4</accession>
<protein>
    <submittedName>
        <fullName evidence="4">Uncharacterized protein LOC119634352</fullName>
    </submittedName>
</protein>